<proteinExistence type="predicted"/>
<evidence type="ECO:0000256" key="2">
    <source>
        <dbReference type="SAM" id="SignalP"/>
    </source>
</evidence>
<evidence type="ECO:0000313" key="3">
    <source>
        <dbReference type="EMBL" id="SHI07449.1"/>
    </source>
</evidence>
<sequence length="235" mass="25711">MLKYFKKKTIICTIFTLSFVFLVGCSNFSKPINEDKPSTESENNVSQNPTNESGNTGGDSSSKPNTKPQTPSNPNSQADNKIILDNIKKLAMEGKIINSEFGVKNSNLSDIEKKLGTADKTDWVASAKGNYSTFSKHNLVFGSNKGAQIFEARSFDPSLKNLTLSEIKSAYGTPAHDVKSNGEEIIGYTAGDEYKLLFVFSAPTKSNSDPKLDHYSVLYPKGTVNSMANDPGREW</sequence>
<keyword evidence="2" id="KW-0732">Signal</keyword>
<gene>
    <name evidence="3" type="ORF">SAMN02745941_01880</name>
</gene>
<accession>A0A1M5Y6A4</accession>
<feature type="region of interest" description="Disordered" evidence="1">
    <location>
        <begin position="33"/>
        <end position="80"/>
    </location>
</feature>
<dbReference type="RefSeq" id="WP_073018886.1">
    <property type="nucleotide sequence ID" value="NZ_FQXU01000005.1"/>
</dbReference>
<dbReference type="PROSITE" id="PS51257">
    <property type="entry name" value="PROKAR_LIPOPROTEIN"/>
    <property type="match status" value="1"/>
</dbReference>
<dbReference type="Proteomes" id="UP000184241">
    <property type="component" value="Unassembled WGS sequence"/>
</dbReference>
<dbReference type="EMBL" id="FQXU01000005">
    <property type="protein sequence ID" value="SHI07449.1"/>
    <property type="molecule type" value="Genomic_DNA"/>
</dbReference>
<feature type="compositionally biased region" description="Polar residues" evidence="1">
    <location>
        <begin position="40"/>
        <end position="79"/>
    </location>
</feature>
<dbReference type="InterPro" id="IPR025453">
    <property type="entry name" value="DUF4309"/>
</dbReference>
<protein>
    <recommendedName>
        <fullName evidence="5">DUF4309 domain-containing protein</fullName>
    </recommendedName>
</protein>
<evidence type="ECO:0008006" key="5">
    <source>
        <dbReference type="Google" id="ProtNLM"/>
    </source>
</evidence>
<dbReference type="Pfam" id="PF14172">
    <property type="entry name" value="DUF4309"/>
    <property type="match status" value="1"/>
</dbReference>
<name>A0A1M5Y6A4_9CLOT</name>
<organism evidence="3 4">
    <name type="scientific">Clostridium intestinale DSM 6191</name>
    <dbReference type="NCBI Taxonomy" id="1121320"/>
    <lineage>
        <taxon>Bacteria</taxon>
        <taxon>Bacillati</taxon>
        <taxon>Bacillota</taxon>
        <taxon>Clostridia</taxon>
        <taxon>Eubacteriales</taxon>
        <taxon>Clostridiaceae</taxon>
        <taxon>Clostridium</taxon>
    </lineage>
</organism>
<reference evidence="3 4" key="1">
    <citation type="submission" date="2016-11" db="EMBL/GenBank/DDBJ databases">
        <authorList>
            <person name="Jaros S."/>
            <person name="Januszkiewicz K."/>
            <person name="Wedrychowicz H."/>
        </authorList>
    </citation>
    <scope>NUCLEOTIDE SEQUENCE [LARGE SCALE GENOMIC DNA]</scope>
    <source>
        <strain evidence="3 4">DSM 6191</strain>
    </source>
</reference>
<evidence type="ECO:0000256" key="1">
    <source>
        <dbReference type="SAM" id="MobiDB-lite"/>
    </source>
</evidence>
<feature type="signal peptide" evidence="2">
    <location>
        <begin position="1"/>
        <end position="23"/>
    </location>
</feature>
<dbReference type="AlphaFoldDB" id="A0A1M5Y6A4"/>
<feature type="chain" id="PRO_5039141760" description="DUF4309 domain-containing protein" evidence="2">
    <location>
        <begin position="24"/>
        <end position="235"/>
    </location>
</feature>
<evidence type="ECO:0000313" key="4">
    <source>
        <dbReference type="Proteomes" id="UP000184241"/>
    </source>
</evidence>